<proteinExistence type="predicted"/>
<gene>
    <name evidence="1" type="ORF">GCM10008090_35150</name>
</gene>
<evidence type="ECO:0000313" key="1">
    <source>
        <dbReference type="EMBL" id="GHA22364.1"/>
    </source>
</evidence>
<name>A0A918S3C1_9GAMM</name>
<dbReference type="AlphaFoldDB" id="A0A918S3C1"/>
<evidence type="ECO:0000313" key="2">
    <source>
        <dbReference type="Proteomes" id="UP000614811"/>
    </source>
</evidence>
<keyword evidence="2" id="KW-1185">Reference proteome</keyword>
<dbReference type="Proteomes" id="UP000614811">
    <property type="component" value="Unassembled WGS sequence"/>
</dbReference>
<organism evidence="1 2">
    <name type="scientific">Arenicella chitinivorans</name>
    <dbReference type="NCBI Taxonomy" id="1329800"/>
    <lineage>
        <taxon>Bacteria</taxon>
        <taxon>Pseudomonadati</taxon>
        <taxon>Pseudomonadota</taxon>
        <taxon>Gammaproteobacteria</taxon>
        <taxon>Arenicellales</taxon>
        <taxon>Arenicellaceae</taxon>
        <taxon>Arenicella</taxon>
    </lineage>
</organism>
<dbReference type="EMBL" id="BMXA01000013">
    <property type="protein sequence ID" value="GHA22364.1"/>
    <property type="molecule type" value="Genomic_DNA"/>
</dbReference>
<sequence>MSDEEWKVFFKIANETLGKGSYSSLHSNSWCSWTTYQRLSRDSGYYTSGIPSPEELENDRLNDGGTWGQPFPYAEIAHLIIPKQFVQEGVENSKAVWRRKTQDIDLLAKRLSSNKIPFLLSEWALEIRSINCS</sequence>
<reference evidence="1" key="1">
    <citation type="journal article" date="2014" name="Int. J. Syst. Evol. Microbiol.">
        <title>Complete genome sequence of Corynebacterium casei LMG S-19264T (=DSM 44701T), isolated from a smear-ripened cheese.</title>
        <authorList>
            <consortium name="US DOE Joint Genome Institute (JGI-PGF)"/>
            <person name="Walter F."/>
            <person name="Albersmeier A."/>
            <person name="Kalinowski J."/>
            <person name="Ruckert C."/>
        </authorList>
    </citation>
    <scope>NUCLEOTIDE SEQUENCE</scope>
    <source>
        <strain evidence="1">KCTC 12711</strain>
    </source>
</reference>
<protein>
    <submittedName>
        <fullName evidence="1">Uncharacterized protein</fullName>
    </submittedName>
</protein>
<comment type="caution">
    <text evidence="1">The sequence shown here is derived from an EMBL/GenBank/DDBJ whole genome shotgun (WGS) entry which is preliminary data.</text>
</comment>
<dbReference type="RefSeq" id="WP_189403029.1">
    <property type="nucleotide sequence ID" value="NZ_BMXA01000013.1"/>
</dbReference>
<accession>A0A918S3C1</accession>
<reference evidence="1" key="2">
    <citation type="submission" date="2020-09" db="EMBL/GenBank/DDBJ databases">
        <authorList>
            <person name="Sun Q."/>
            <person name="Kim S."/>
        </authorList>
    </citation>
    <scope>NUCLEOTIDE SEQUENCE</scope>
    <source>
        <strain evidence="1">KCTC 12711</strain>
    </source>
</reference>